<evidence type="ECO:0000313" key="2">
    <source>
        <dbReference type="Proteomes" id="UP000231343"/>
    </source>
</evidence>
<evidence type="ECO:0000313" key="1">
    <source>
        <dbReference type="EMBL" id="PIS29775.1"/>
    </source>
</evidence>
<sequence>MAAKTDSATILIKPGKLTITVLDTMGSLLSSNDQTEYWVYVKARDITSEAAYFPVLVASNKTNNRGIVVFNDFTSILRPIRVPMGEYELTARQTLRGGVIPSPYPERFRQTSRPVRISVSKEPSNVFLILSNSYPINHYHYELE</sequence>
<dbReference type="Proteomes" id="UP000231343">
    <property type="component" value="Unassembled WGS sequence"/>
</dbReference>
<dbReference type="AlphaFoldDB" id="A0A2H0XYC8"/>
<dbReference type="EMBL" id="PEYM01000072">
    <property type="protein sequence ID" value="PIS29775.1"/>
    <property type="molecule type" value="Genomic_DNA"/>
</dbReference>
<name>A0A2H0XYC8_UNCSA</name>
<protein>
    <submittedName>
        <fullName evidence="1">Uncharacterized protein</fullName>
    </submittedName>
</protein>
<accession>A0A2H0XYC8</accession>
<reference evidence="1 2" key="1">
    <citation type="submission" date="2017-09" db="EMBL/GenBank/DDBJ databases">
        <title>Depth-based differentiation of microbial function through sediment-hosted aquifers and enrichment of novel symbionts in the deep terrestrial subsurface.</title>
        <authorList>
            <person name="Probst A.J."/>
            <person name="Ladd B."/>
            <person name="Jarett J.K."/>
            <person name="Geller-Mcgrath D.E."/>
            <person name="Sieber C.M."/>
            <person name="Emerson J.B."/>
            <person name="Anantharaman K."/>
            <person name="Thomas B.C."/>
            <person name="Malmstrom R."/>
            <person name="Stieglmeier M."/>
            <person name="Klingl A."/>
            <person name="Woyke T."/>
            <person name="Ryan C.M."/>
            <person name="Banfield J.F."/>
        </authorList>
    </citation>
    <scope>NUCLEOTIDE SEQUENCE [LARGE SCALE GENOMIC DNA]</scope>
    <source>
        <strain evidence="1">CG08_land_8_20_14_0_20_45_16</strain>
    </source>
</reference>
<comment type="caution">
    <text evidence="1">The sequence shown here is derived from an EMBL/GenBank/DDBJ whole genome shotgun (WGS) entry which is preliminary data.</text>
</comment>
<gene>
    <name evidence="1" type="ORF">COT42_04400</name>
</gene>
<organism evidence="1 2">
    <name type="scientific">Candidatus Saganbacteria bacterium CG08_land_8_20_14_0_20_45_16</name>
    <dbReference type="NCBI Taxonomy" id="2014293"/>
    <lineage>
        <taxon>Bacteria</taxon>
        <taxon>Bacillati</taxon>
        <taxon>Saganbacteria</taxon>
    </lineage>
</organism>
<proteinExistence type="predicted"/>